<reference evidence="2 3" key="1">
    <citation type="submission" date="2016-10" db="EMBL/GenBank/DDBJ databases">
        <authorList>
            <person name="de Groot N.N."/>
        </authorList>
    </citation>
    <scope>NUCLEOTIDE SEQUENCE [LARGE SCALE GENOMIC DNA]</scope>
    <source>
        <strain evidence="2 3">DSM 40306</strain>
    </source>
</reference>
<evidence type="ECO:0000313" key="3">
    <source>
        <dbReference type="Proteomes" id="UP000182375"/>
    </source>
</evidence>
<organism evidence="2 3">
    <name type="scientific">Streptomyces misionensis</name>
    <dbReference type="NCBI Taxonomy" id="67331"/>
    <lineage>
        <taxon>Bacteria</taxon>
        <taxon>Bacillati</taxon>
        <taxon>Actinomycetota</taxon>
        <taxon>Actinomycetes</taxon>
        <taxon>Kitasatosporales</taxon>
        <taxon>Streptomycetaceae</taxon>
        <taxon>Streptomyces</taxon>
    </lineage>
</organism>
<evidence type="ECO:0000313" key="2">
    <source>
        <dbReference type="EMBL" id="SED53457.1"/>
    </source>
</evidence>
<dbReference type="STRING" id="67331.SAMN04490357_5079"/>
<gene>
    <name evidence="2" type="ORF">SAMN04490357_5079</name>
</gene>
<sequence length="51" mass="5572">MYPVPPGLPVPRLRRFAGREGGNPHGRTGRAGREAVQNLMLPIMLATFEVS</sequence>
<dbReference type="EMBL" id="FNTD01000004">
    <property type="protein sequence ID" value="SED53457.1"/>
    <property type="molecule type" value="Genomic_DNA"/>
</dbReference>
<proteinExistence type="predicted"/>
<dbReference type="Proteomes" id="UP000182375">
    <property type="component" value="Unassembled WGS sequence"/>
</dbReference>
<accession>A0A1H5BGK4</accession>
<evidence type="ECO:0000256" key="1">
    <source>
        <dbReference type="SAM" id="MobiDB-lite"/>
    </source>
</evidence>
<dbReference type="AlphaFoldDB" id="A0A1H5BGK4"/>
<protein>
    <submittedName>
        <fullName evidence="2">Uncharacterized protein</fullName>
    </submittedName>
</protein>
<name>A0A1H5BGK4_9ACTN</name>
<feature type="region of interest" description="Disordered" evidence="1">
    <location>
        <begin position="1"/>
        <end position="32"/>
    </location>
</feature>